<dbReference type="SUPFAM" id="SSF52317">
    <property type="entry name" value="Class I glutamine amidotransferase-like"/>
    <property type="match status" value="1"/>
</dbReference>
<keyword evidence="1" id="KW-0645">Protease</keyword>
<keyword evidence="1" id="KW-0378">Hydrolase</keyword>
<dbReference type="Pfam" id="PF17124">
    <property type="entry name" value="ThiJ_like"/>
    <property type="match status" value="1"/>
</dbReference>
<dbReference type="GO" id="GO:0008233">
    <property type="term" value="F:peptidase activity"/>
    <property type="evidence" value="ECO:0007669"/>
    <property type="project" value="UniProtKB-KW"/>
</dbReference>
<dbReference type="EMBL" id="UOEF01000217">
    <property type="protein sequence ID" value="VAV95808.1"/>
    <property type="molecule type" value="Genomic_DNA"/>
</dbReference>
<reference evidence="1" key="1">
    <citation type="submission" date="2018-06" db="EMBL/GenBank/DDBJ databases">
        <authorList>
            <person name="Zhirakovskaya E."/>
        </authorList>
    </citation>
    <scope>NUCLEOTIDE SEQUENCE</scope>
</reference>
<organism evidence="1">
    <name type="scientific">hydrothermal vent metagenome</name>
    <dbReference type="NCBI Taxonomy" id="652676"/>
    <lineage>
        <taxon>unclassified sequences</taxon>
        <taxon>metagenomes</taxon>
        <taxon>ecological metagenomes</taxon>
    </lineage>
</organism>
<protein>
    <submittedName>
        <fullName evidence="1">Intracellular protease</fullName>
    </submittedName>
</protein>
<dbReference type="GO" id="GO:0006508">
    <property type="term" value="P:proteolysis"/>
    <property type="evidence" value="ECO:0007669"/>
    <property type="project" value="UniProtKB-KW"/>
</dbReference>
<dbReference type="PANTHER" id="PTHR43068">
    <property type="entry name" value="SLR1854 PROTEIN"/>
    <property type="match status" value="1"/>
</dbReference>
<gene>
    <name evidence="1" type="ORF">MNBD_ALPHA04-2435</name>
</gene>
<dbReference type="Gene3D" id="3.40.50.880">
    <property type="match status" value="1"/>
</dbReference>
<dbReference type="AlphaFoldDB" id="A0A3B0S616"/>
<accession>A0A3B0S616</accession>
<proteinExistence type="predicted"/>
<dbReference type="PANTHER" id="PTHR43068:SF1">
    <property type="entry name" value="SLR1854 PROTEIN"/>
    <property type="match status" value="1"/>
</dbReference>
<sequence>MATIIMLLPAVDCDPTETAIPWKVLTQAGHKIVFATPDGNPSKPDHIMLTGQGLDFWGWIPGLRRFPLIGLLLRANKDARDAFAEMIRDPAFLSPLRWGDMDINNFDGLLLPGGHRARGIRPYLESEAVQQHVVSFFKADKPVGAICHGALVPARSIDPETGCSVLFGRKTTGLTWQLEHAGAKLGRFVRFWDPFYYRTYREGPEEPPGYMSVEHEIVRALEQRSDFINVSPDDKDYRRKTSGLVRDRQDDHSASFVVQDRNYVTARWPGDAYAFASKFASLLKSPDAKER</sequence>
<name>A0A3B0S616_9ZZZZ</name>
<dbReference type="InterPro" id="IPR029062">
    <property type="entry name" value="Class_I_gatase-like"/>
</dbReference>
<evidence type="ECO:0000313" key="1">
    <source>
        <dbReference type="EMBL" id="VAV95808.1"/>
    </source>
</evidence>
<dbReference type="InterPro" id="IPR032633">
    <property type="entry name" value="ThiJ-like"/>
</dbReference>